<comment type="caution">
    <text evidence="1">The sequence shown here is derived from an EMBL/GenBank/DDBJ whole genome shotgun (WGS) entry which is preliminary data.</text>
</comment>
<protein>
    <submittedName>
        <fullName evidence="1">Trafficking protein particle complex 8</fullName>
    </submittedName>
</protein>
<proteinExistence type="predicted"/>
<keyword evidence="2" id="KW-1185">Reference proteome</keyword>
<dbReference type="AlphaFoldDB" id="A0A0M0JPN0"/>
<name>A0A0M0JPN0_9EUKA</name>
<reference evidence="2" key="1">
    <citation type="journal article" date="2015" name="PLoS Genet.">
        <title>Genome Sequence and Transcriptome Analyses of Chrysochromulina tobin: Metabolic Tools for Enhanced Algal Fitness in the Prominent Order Prymnesiales (Haptophyceae).</title>
        <authorList>
            <person name="Hovde B.T."/>
            <person name="Deodato C.R."/>
            <person name="Hunsperger H.M."/>
            <person name="Ryken S.A."/>
            <person name="Yost W."/>
            <person name="Jha R.K."/>
            <person name="Patterson J."/>
            <person name="Monnat R.J. Jr."/>
            <person name="Barlow S.B."/>
            <person name="Starkenburg S.R."/>
            <person name="Cattolico R.A."/>
        </authorList>
    </citation>
    <scope>NUCLEOTIDE SEQUENCE</scope>
    <source>
        <strain evidence="2">CCMP291</strain>
    </source>
</reference>
<organism evidence="1 2">
    <name type="scientific">Chrysochromulina tobinii</name>
    <dbReference type="NCBI Taxonomy" id="1460289"/>
    <lineage>
        <taxon>Eukaryota</taxon>
        <taxon>Haptista</taxon>
        <taxon>Haptophyta</taxon>
        <taxon>Prymnesiophyceae</taxon>
        <taxon>Prymnesiales</taxon>
        <taxon>Chrysochromulinaceae</taxon>
        <taxon>Chrysochromulina</taxon>
    </lineage>
</organism>
<gene>
    <name evidence="1" type="ORF">Ctob_006490</name>
</gene>
<evidence type="ECO:0000313" key="2">
    <source>
        <dbReference type="Proteomes" id="UP000037460"/>
    </source>
</evidence>
<accession>A0A0M0JPN0</accession>
<evidence type="ECO:0000313" key="1">
    <source>
        <dbReference type="EMBL" id="KOO28257.1"/>
    </source>
</evidence>
<dbReference type="Proteomes" id="UP000037460">
    <property type="component" value="Unassembled WGS sequence"/>
</dbReference>
<dbReference type="EMBL" id="JWZX01002595">
    <property type="protein sequence ID" value="KOO28257.1"/>
    <property type="molecule type" value="Genomic_DNA"/>
</dbReference>
<sequence length="243" mass="27384">MQELRDSHKLLALNIDLKDAFQGKGLIQRILFVSHRWEDFARPDETGAQLAALQEHLKAHPEIQYVWFDYSCMPQRSSCCPPDQDARTPAEKAEFDHMLKAVADLYLTAKVLILLDKMYLTRFWTTMEGWCSMQQVTPEGVRPARQGESRVTVMCIHRGDEDDERALLKMSTKTPAEMSKFLASPDVTVTNKKDKVTMLPIVGKTDEHVREMMSGIDGSSASSTLPVQVPVTSTLLTTRANAD</sequence>